<dbReference type="Pfam" id="PF01565">
    <property type="entry name" value="FAD_binding_4"/>
    <property type="match status" value="1"/>
</dbReference>
<evidence type="ECO:0000256" key="5">
    <source>
        <dbReference type="ARBA" id="ARBA00023002"/>
    </source>
</evidence>
<evidence type="ECO:0000313" key="9">
    <source>
        <dbReference type="Proteomes" id="UP000521922"/>
    </source>
</evidence>
<dbReference type="SUPFAM" id="SSF56176">
    <property type="entry name" value="FAD-binding/transporter-associated domain-like"/>
    <property type="match status" value="1"/>
</dbReference>
<dbReference type="InterPro" id="IPR036318">
    <property type="entry name" value="FAD-bd_PCMH-like_sf"/>
</dbReference>
<keyword evidence="9" id="KW-1185">Reference proteome</keyword>
<dbReference type="RefSeq" id="WP_179752647.1">
    <property type="nucleotide sequence ID" value="NZ_BAAAGN010000010.1"/>
</dbReference>
<comment type="caution">
    <text evidence="8">The sequence shown here is derived from an EMBL/GenBank/DDBJ whole genome shotgun (WGS) entry which is preliminary data.</text>
</comment>
<evidence type="ECO:0000256" key="6">
    <source>
        <dbReference type="SAM" id="MobiDB-lite"/>
    </source>
</evidence>
<evidence type="ECO:0000259" key="7">
    <source>
        <dbReference type="PROSITE" id="PS51387"/>
    </source>
</evidence>
<dbReference type="Gene3D" id="3.40.462.20">
    <property type="match status" value="1"/>
</dbReference>
<protein>
    <submittedName>
        <fullName evidence="8">FAD/FMN-containing dehydrogenase</fullName>
    </submittedName>
</protein>
<dbReference type="PROSITE" id="PS51257">
    <property type="entry name" value="PROKAR_LIPOPROTEIN"/>
    <property type="match status" value="1"/>
</dbReference>
<keyword evidence="5" id="KW-0560">Oxidoreductase</keyword>
<evidence type="ECO:0000256" key="1">
    <source>
        <dbReference type="ARBA" id="ARBA00001974"/>
    </source>
</evidence>
<dbReference type="InterPro" id="IPR016169">
    <property type="entry name" value="FAD-bd_PCMH_sub2"/>
</dbReference>
<dbReference type="InterPro" id="IPR016166">
    <property type="entry name" value="FAD-bd_PCMH"/>
</dbReference>
<dbReference type="Gene3D" id="3.30.43.10">
    <property type="entry name" value="Uridine Diphospho-n-acetylenolpyruvylglucosamine Reductase, domain 2"/>
    <property type="match status" value="1"/>
</dbReference>
<proteinExistence type="inferred from homology"/>
<dbReference type="EMBL" id="JACCBB010000001">
    <property type="protein sequence ID" value="NYD23137.1"/>
    <property type="molecule type" value="Genomic_DNA"/>
</dbReference>
<keyword evidence="3" id="KW-0285">Flavoprotein</keyword>
<dbReference type="GO" id="GO:0071949">
    <property type="term" value="F:FAD binding"/>
    <property type="evidence" value="ECO:0007669"/>
    <property type="project" value="InterPro"/>
</dbReference>
<comment type="cofactor">
    <cofactor evidence="1">
        <name>FAD</name>
        <dbReference type="ChEBI" id="CHEBI:57692"/>
    </cofactor>
</comment>
<comment type="similarity">
    <text evidence="2">Belongs to the oxygen-dependent FAD-linked oxidoreductase family.</text>
</comment>
<dbReference type="PROSITE" id="PS00862">
    <property type="entry name" value="OX2_COVAL_FAD"/>
    <property type="match status" value="1"/>
</dbReference>
<dbReference type="InterPro" id="IPR006093">
    <property type="entry name" value="Oxy_OxRdtase_FAD_BS"/>
</dbReference>
<sequence length="506" mass="51085">MDHGRPTRRALLATGLALATAGCTDGGAQSPPTPGGDPGGGPSSPPTTPGWSDLEVSGGLSRPGQAGYDPSTLLYNPRFSPAPQAVAHCRTADDVAACVRHAGRTGTGLRLRAGGHSYGGWSAGDGLVADLAGMDAVELAADGRTARIGAGARLVDVYTALGAQGVAIGAGSCPTVGFSGLTLGGGVGVLARSFGLTCDQVRSIDVVTADGTSRTVDAGNDPDLFWALRGGGGGIAAVTSWTVAVRSAPRVTVFFLRWGLERGADVLAAWQRWAPTAPRELWSTCKLLRNPADGDRVQVSGAWTGTAALDLSGLLAELPPPAANTHRTLGYLDAMLYEAGCSGLDAQACTARALDGAHRQPFAATSSMLGTELPQAGLDAALAAVRELRAPAGLVEAGMSFDALGGAVADVAADATAFPWRTALATVQHTATWSGPADPGPFDAVVAGTRDALTPWTGTAAYVNYADAGQPDRAAACWGGNRGRLQRVAAAADPDGVFAFPGGVRA</sequence>
<dbReference type="GO" id="GO:0016491">
    <property type="term" value="F:oxidoreductase activity"/>
    <property type="evidence" value="ECO:0007669"/>
    <property type="project" value="UniProtKB-KW"/>
</dbReference>
<keyword evidence="4" id="KW-0274">FAD</keyword>
<dbReference type="PROSITE" id="PS51387">
    <property type="entry name" value="FAD_PCMH"/>
    <property type="match status" value="1"/>
</dbReference>
<reference evidence="8 9" key="1">
    <citation type="submission" date="2020-07" db="EMBL/GenBank/DDBJ databases">
        <title>Sequencing the genomes of 1000 actinobacteria strains.</title>
        <authorList>
            <person name="Klenk H.-P."/>
        </authorList>
    </citation>
    <scope>NUCLEOTIDE SEQUENCE [LARGE SCALE GENOMIC DNA]</scope>
    <source>
        <strain evidence="8 9">DSM 7487</strain>
    </source>
</reference>
<dbReference type="InterPro" id="IPR012951">
    <property type="entry name" value="BBE"/>
</dbReference>
<evidence type="ECO:0000256" key="2">
    <source>
        <dbReference type="ARBA" id="ARBA00005466"/>
    </source>
</evidence>
<dbReference type="InterPro" id="IPR050416">
    <property type="entry name" value="FAD-linked_Oxidoreductase"/>
</dbReference>
<dbReference type="InterPro" id="IPR006094">
    <property type="entry name" value="Oxid_FAD_bind_N"/>
</dbReference>
<evidence type="ECO:0000313" key="8">
    <source>
        <dbReference type="EMBL" id="NYD23137.1"/>
    </source>
</evidence>
<name>A0A7Y9J1H0_9ACTN</name>
<dbReference type="Pfam" id="PF08031">
    <property type="entry name" value="BBE"/>
    <property type="match status" value="1"/>
</dbReference>
<organism evidence="8 9">
    <name type="scientific">Kineococcus aurantiacus</name>
    <dbReference type="NCBI Taxonomy" id="37633"/>
    <lineage>
        <taxon>Bacteria</taxon>
        <taxon>Bacillati</taxon>
        <taxon>Actinomycetota</taxon>
        <taxon>Actinomycetes</taxon>
        <taxon>Kineosporiales</taxon>
        <taxon>Kineosporiaceae</taxon>
        <taxon>Kineococcus</taxon>
    </lineage>
</organism>
<dbReference type="AlphaFoldDB" id="A0A7Y9J1H0"/>
<dbReference type="InterPro" id="IPR016167">
    <property type="entry name" value="FAD-bd_PCMH_sub1"/>
</dbReference>
<dbReference type="Proteomes" id="UP000521922">
    <property type="component" value="Unassembled WGS sequence"/>
</dbReference>
<dbReference type="PANTHER" id="PTHR42973:SF39">
    <property type="entry name" value="FAD-BINDING PCMH-TYPE DOMAIN-CONTAINING PROTEIN"/>
    <property type="match status" value="1"/>
</dbReference>
<dbReference type="PANTHER" id="PTHR42973">
    <property type="entry name" value="BINDING OXIDOREDUCTASE, PUTATIVE (AFU_ORTHOLOGUE AFUA_1G17690)-RELATED"/>
    <property type="match status" value="1"/>
</dbReference>
<feature type="region of interest" description="Disordered" evidence="6">
    <location>
        <begin position="22"/>
        <end position="67"/>
    </location>
</feature>
<dbReference type="Gene3D" id="3.30.465.10">
    <property type="match status" value="1"/>
</dbReference>
<feature type="domain" description="FAD-binding PCMH-type" evidence="7">
    <location>
        <begin position="79"/>
        <end position="248"/>
    </location>
</feature>
<gene>
    <name evidence="8" type="ORF">BJ968_002677</name>
</gene>
<accession>A0A7Y9J1H0</accession>
<evidence type="ECO:0000256" key="4">
    <source>
        <dbReference type="ARBA" id="ARBA00022827"/>
    </source>
</evidence>
<evidence type="ECO:0000256" key="3">
    <source>
        <dbReference type="ARBA" id="ARBA00022630"/>
    </source>
</evidence>